<reference evidence="2 3" key="1">
    <citation type="journal article" date="2013" name="Genome Announc.">
        <title>Genome sequences for three denitrifying bacterial strains isolated from a uranium- and nitrate-contaminated subsurface environment.</title>
        <authorList>
            <person name="Venkatramanan R."/>
            <person name="Prakash O."/>
            <person name="Woyke T."/>
            <person name="Chain P."/>
            <person name="Goodwin L.A."/>
            <person name="Watson D."/>
            <person name="Brooks S."/>
            <person name="Kostka J.E."/>
            <person name="Green S.J."/>
        </authorList>
    </citation>
    <scope>NUCLEOTIDE SEQUENCE [LARGE SCALE GENOMIC DNA]</scope>
    <source>
        <strain evidence="2 3">1NES1</strain>
    </source>
</reference>
<dbReference type="EMBL" id="CP005587">
    <property type="protein sequence ID" value="AGK59009.1"/>
    <property type="molecule type" value="Genomic_DNA"/>
</dbReference>
<feature type="coiled-coil region" evidence="1">
    <location>
        <begin position="21"/>
        <end position="79"/>
    </location>
</feature>
<keyword evidence="1" id="KW-0175">Coiled coil</keyword>
<dbReference type="HOGENOM" id="CLU_175516_2_0_5"/>
<evidence type="ECO:0000313" key="2">
    <source>
        <dbReference type="EMBL" id="AGK59009.1"/>
    </source>
</evidence>
<dbReference type="AlphaFoldDB" id="N0B637"/>
<dbReference type="STRING" id="670307.HYPDE_36688"/>
<evidence type="ECO:0008006" key="4">
    <source>
        <dbReference type="Google" id="ProtNLM"/>
    </source>
</evidence>
<sequence length="79" mass="9587">MDNLPDVWQDSYICNLFWRQMMAITAHLAELAEKHRALEERIDQVVARPGSDDIEIRRLKQEKLKLKDEMERLRRETRH</sequence>
<proteinExistence type="predicted"/>
<name>N0B637_9HYPH</name>
<dbReference type="eggNOG" id="COG5570">
    <property type="taxonomic scope" value="Bacteria"/>
</dbReference>
<protein>
    <recommendedName>
        <fullName evidence="4">DUF465 domain-containing protein</fullName>
    </recommendedName>
</protein>
<dbReference type="Gene3D" id="6.10.280.50">
    <property type="match status" value="1"/>
</dbReference>
<keyword evidence="3" id="KW-1185">Reference proteome</keyword>
<organism evidence="2 3">
    <name type="scientific">Hyphomicrobium denitrificans 1NES1</name>
    <dbReference type="NCBI Taxonomy" id="670307"/>
    <lineage>
        <taxon>Bacteria</taxon>
        <taxon>Pseudomonadati</taxon>
        <taxon>Pseudomonadota</taxon>
        <taxon>Alphaproteobacteria</taxon>
        <taxon>Hyphomicrobiales</taxon>
        <taxon>Hyphomicrobiaceae</taxon>
        <taxon>Hyphomicrobium</taxon>
    </lineage>
</organism>
<evidence type="ECO:0000256" key="1">
    <source>
        <dbReference type="SAM" id="Coils"/>
    </source>
</evidence>
<accession>N0B637</accession>
<dbReference type="Proteomes" id="UP000005952">
    <property type="component" value="Chromosome"/>
</dbReference>
<dbReference type="InterPro" id="IPR007420">
    <property type="entry name" value="DUF465"/>
</dbReference>
<dbReference type="InterPro" id="IPR038444">
    <property type="entry name" value="DUF465_sf"/>
</dbReference>
<dbReference type="Pfam" id="PF04325">
    <property type="entry name" value="DUF465"/>
    <property type="match status" value="1"/>
</dbReference>
<dbReference type="KEGG" id="hdt:HYPDE_36688"/>
<evidence type="ECO:0000313" key="3">
    <source>
        <dbReference type="Proteomes" id="UP000005952"/>
    </source>
</evidence>
<gene>
    <name evidence="2" type="ORF">HYPDE_36688</name>
</gene>